<dbReference type="Pfam" id="PF14681">
    <property type="entry name" value="UPRTase"/>
    <property type="match status" value="1"/>
</dbReference>
<dbReference type="GO" id="GO:0016757">
    <property type="term" value="F:glycosyltransferase activity"/>
    <property type="evidence" value="ECO:0007669"/>
    <property type="project" value="UniProtKB-KW"/>
</dbReference>
<dbReference type="Gene3D" id="3.40.50.1000">
    <property type="entry name" value="HAD superfamily/HAD-like"/>
    <property type="match status" value="1"/>
</dbReference>
<dbReference type="InterPro" id="IPR029057">
    <property type="entry name" value="PRTase-like"/>
</dbReference>
<evidence type="ECO:0000313" key="3">
    <source>
        <dbReference type="Proteomes" id="UP001396898"/>
    </source>
</evidence>
<dbReference type="InterPro" id="IPR027417">
    <property type="entry name" value="P-loop_NTPase"/>
</dbReference>
<dbReference type="InterPro" id="IPR036412">
    <property type="entry name" value="HAD-like_sf"/>
</dbReference>
<dbReference type="InterPro" id="IPR000836">
    <property type="entry name" value="PRTase_dom"/>
</dbReference>
<protein>
    <submittedName>
        <fullName evidence="2">Uracil phosphoribosyltransferase-domain-containing protein</fullName>
    </submittedName>
</protein>
<dbReference type="SUPFAM" id="SSF53271">
    <property type="entry name" value="PRTase-like"/>
    <property type="match status" value="1"/>
</dbReference>
<organism evidence="2 3">
    <name type="scientific">Apiospora marii</name>
    <dbReference type="NCBI Taxonomy" id="335849"/>
    <lineage>
        <taxon>Eukaryota</taxon>
        <taxon>Fungi</taxon>
        <taxon>Dikarya</taxon>
        <taxon>Ascomycota</taxon>
        <taxon>Pezizomycotina</taxon>
        <taxon>Sordariomycetes</taxon>
        <taxon>Xylariomycetidae</taxon>
        <taxon>Amphisphaeriales</taxon>
        <taxon>Apiosporaceae</taxon>
        <taxon>Apiospora</taxon>
    </lineage>
</organism>
<name>A0ABR1R4Z1_9PEZI</name>
<dbReference type="Proteomes" id="UP001396898">
    <property type="component" value="Unassembled WGS sequence"/>
</dbReference>
<comment type="caution">
    <text evidence="2">The sequence shown here is derived from an EMBL/GenBank/DDBJ whole genome shotgun (WGS) entry which is preliminary data.</text>
</comment>
<dbReference type="EMBL" id="JAQQWI010000018">
    <property type="protein sequence ID" value="KAK8000848.1"/>
    <property type="molecule type" value="Genomic_DNA"/>
</dbReference>
<gene>
    <name evidence="2" type="ORF">PG991_013070</name>
</gene>
<keyword evidence="2" id="KW-0328">Glycosyltransferase</keyword>
<dbReference type="Pfam" id="PF13207">
    <property type="entry name" value="AAA_17"/>
    <property type="match status" value="1"/>
</dbReference>
<keyword evidence="2" id="KW-0808">Transferase</keyword>
<dbReference type="InterPro" id="IPR023214">
    <property type="entry name" value="HAD_sf"/>
</dbReference>
<dbReference type="Gene3D" id="3.40.50.2020">
    <property type="match status" value="1"/>
</dbReference>
<sequence>MASYIPPSYSPLKPTVVGIYGISGCGKTHLVNELKSSHQLDAFRFYEGSEVLGSVVPGGLATFQQSNPSQKQEWRQVAINKIRMEFAAAKETAVVTGHSMFWSEVEESGECVFTEADANTFTHILYLEVRPEEIAQRRANDTQRKRSHASVNHLLKWQNADKEQLSKLCRAHGILFCAIAPRSTLVKDVVVLLQDFQVHNEHYNLSLAQQEMGNILTGMSKDLKTMVIFDADKTLTSQDTGSKFWEMASRSEDKSGTLKQLFSGPMQYSYTAFRQAALLYEQEAFESSEHRLKGLLEDVALRVMLRREFIDLLDLISTQDHVGAVIVTCGLRRIWEKVVRSHHLSDKVSVIGGGLIRDRYVITPETKASLVVRLRAVHGLYVWAFGDSPMDIPMFQQADQAVVVVGAPDLRSKSMEGALRNAIDNDGIRVKQLLLPSHVAPIVGIDQAPVMSLQRPGVWDSLTSATPFSSPGFQVFDATNTNAARLLMTPTRNANISGPALREAHEDIGRHLVTTILSDKLGLDEYSIQHVQGTRTVGYRIHAEARTTIVALMRGGEPMALG</sequence>
<dbReference type="PANTHER" id="PTHR43344:SF20">
    <property type="entry name" value="URACIL PHOSPHORIBOSYLTRANSFERASE"/>
    <property type="match status" value="1"/>
</dbReference>
<keyword evidence="3" id="KW-1185">Reference proteome</keyword>
<evidence type="ECO:0000259" key="1">
    <source>
        <dbReference type="Pfam" id="PF14681"/>
    </source>
</evidence>
<proteinExistence type="predicted"/>
<dbReference type="InterPro" id="IPR050582">
    <property type="entry name" value="HAD-like_SerB"/>
</dbReference>
<dbReference type="SUPFAM" id="SSF52540">
    <property type="entry name" value="P-loop containing nucleoside triphosphate hydrolases"/>
    <property type="match status" value="1"/>
</dbReference>
<dbReference type="Pfam" id="PF12710">
    <property type="entry name" value="HAD"/>
    <property type="match status" value="1"/>
</dbReference>
<dbReference type="SUPFAM" id="SSF56784">
    <property type="entry name" value="HAD-like"/>
    <property type="match status" value="1"/>
</dbReference>
<dbReference type="Gene3D" id="3.40.50.300">
    <property type="entry name" value="P-loop containing nucleotide triphosphate hydrolases"/>
    <property type="match status" value="1"/>
</dbReference>
<evidence type="ECO:0000313" key="2">
    <source>
        <dbReference type="EMBL" id="KAK8000848.1"/>
    </source>
</evidence>
<dbReference type="PANTHER" id="PTHR43344">
    <property type="entry name" value="PHOSPHOSERINE PHOSPHATASE"/>
    <property type="match status" value="1"/>
</dbReference>
<feature type="domain" description="Phosphoribosyltransferase" evidence="1">
    <location>
        <begin position="479"/>
        <end position="560"/>
    </location>
</feature>
<reference evidence="2 3" key="1">
    <citation type="submission" date="2023-01" db="EMBL/GenBank/DDBJ databases">
        <title>Analysis of 21 Apiospora genomes using comparative genomics revels a genus with tremendous synthesis potential of carbohydrate active enzymes and secondary metabolites.</title>
        <authorList>
            <person name="Sorensen T."/>
        </authorList>
    </citation>
    <scope>NUCLEOTIDE SEQUENCE [LARGE SCALE GENOMIC DNA]</scope>
    <source>
        <strain evidence="2 3">CBS 20057</strain>
    </source>
</reference>
<accession>A0ABR1R4Z1</accession>